<dbReference type="GO" id="GO:0009507">
    <property type="term" value="C:chloroplast"/>
    <property type="evidence" value="ECO:0007669"/>
    <property type="project" value="TreeGrafter"/>
</dbReference>
<accession>A0A150H1I2</accession>
<dbReference type="InterPro" id="IPR011990">
    <property type="entry name" value="TPR-like_helical_dom_sf"/>
</dbReference>
<dbReference type="AlphaFoldDB" id="A0A150H1I2"/>
<evidence type="ECO:0000313" key="2">
    <source>
        <dbReference type="Proteomes" id="UP000075714"/>
    </source>
</evidence>
<protein>
    <submittedName>
        <fullName evidence="1">Uncharacterized protein</fullName>
    </submittedName>
</protein>
<dbReference type="Proteomes" id="UP000075714">
    <property type="component" value="Unassembled WGS sequence"/>
</dbReference>
<comment type="caution">
    <text evidence="1">The sequence shown here is derived from an EMBL/GenBank/DDBJ whole genome shotgun (WGS) entry which is preliminary data.</text>
</comment>
<sequence length="236" mass="25179">MASSMRFLAVGAVGTATIVAGVLAAAGAGAVMAAGIGLGGGRPDPRALTRSGMDRFRRNDVEGSVTDFDAVIAAAPSMRPYMWQRGLSLYYLGRFAEGAEQFRVDVAVNPNDTEESIWTFLCEAQMVGPEQARKQFLEVGRDPRPVMRTAYECFRTGEHPDKIMSHVADNGGHDTFYGLLYVGLWHEAHGDPGAAQKAITAAAATPYARLSGDYMAALSRVHCARRGWPADGPAAA</sequence>
<name>A0A150H1I2_GONPE</name>
<organism evidence="1 2">
    <name type="scientific">Gonium pectorale</name>
    <name type="common">Green alga</name>
    <dbReference type="NCBI Taxonomy" id="33097"/>
    <lineage>
        <taxon>Eukaryota</taxon>
        <taxon>Viridiplantae</taxon>
        <taxon>Chlorophyta</taxon>
        <taxon>core chlorophytes</taxon>
        <taxon>Chlorophyceae</taxon>
        <taxon>CS clade</taxon>
        <taxon>Chlamydomonadales</taxon>
        <taxon>Volvocaceae</taxon>
        <taxon>Gonium</taxon>
    </lineage>
</organism>
<dbReference type="PANTHER" id="PTHR47908:SF2">
    <property type="entry name" value="TETRATRICOPEPTIDE REPEAT (TPR)-LIKE SUPERFAMILY PROTEIN"/>
    <property type="match status" value="1"/>
</dbReference>
<reference evidence="2" key="1">
    <citation type="journal article" date="2016" name="Nat. Commun.">
        <title>The Gonium pectorale genome demonstrates co-option of cell cycle regulation during the evolution of multicellularity.</title>
        <authorList>
            <person name="Hanschen E.R."/>
            <person name="Marriage T.N."/>
            <person name="Ferris P.J."/>
            <person name="Hamaji T."/>
            <person name="Toyoda A."/>
            <person name="Fujiyama A."/>
            <person name="Neme R."/>
            <person name="Noguchi H."/>
            <person name="Minakuchi Y."/>
            <person name="Suzuki M."/>
            <person name="Kawai-Toyooka H."/>
            <person name="Smith D.R."/>
            <person name="Sparks H."/>
            <person name="Anderson J."/>
            <person name="Bakaric R."/>
            <person name="Luria V."/>
            <person name="Karger A."/>
            <person name="Kirschner M.W."/>
            <person name="Durand P.M."/>
            <person name="Michod R.E."/>
            <person name="Nozaki H."/>
            <person name="Olson B.J."/>
        </authorList>
    </citation>
    <scope>NUCLEOTIDE SEQUENCE [LARGE SCALE GENOMIC DNA]</scope>
    <source>
        <strain evidence="2">NIES-2863</strain>
    </source>
</reference>
<proteinExistence type="predicted"/>
<dbReference type="SUPFAM" id="SSF48452">
    <property type="entry name" value="TPR-like"/>
    <property type="match status" value="1"/>
</dbReference>
<gene>
    <name evidence="1" type="ORF">GPECTOR_2g1531</name>
</gene>
<dbReference type="Gene3D" id="1.25.40.10">
    <property type="entry name" value="Tetratricopeptide repeat domain"/>
    <property type="match status" value="1"/>
</dbReference>
<evidence type="ECO:0000313" key="1">
    <source>
        <dbReference type="EMBL" id="KXZ55979.1"/>
    </source>
</evidence>
<dbReference type="PANTHER" id="PTHR47908">
    <property type="match status" value="1"/>
</dbReference>
<dbReference type="EMBL" id="LSYV01000003">
    <property type="protein sequence ID" value="KXZ55979.1"/>
    <property type="molecule type" value="Genomic_DNA"/>
</dbReference>
<dbReference type="OrthoDB" id="2017782at2759"/>
<keyword evidence="2" id="KW-1185">Reference proteome</keyword>